<dbReference type="Proteomes" id="UP000811282">
    <property type="component" value="Unassembled WGS sequence"/>
</dbReference>
<reference evidence="1 2" key="1">
    <citation type="journal article" date="2021" name="Genome Biol. Evol.">
        <title>The evolution of interdependence in a four-way mealybug symbiosis.</title>
        <authorList>
            <person name="Garber A.I."/>
            <person name="Kupper M."/>
            <person name="Laetsch D.R."/>
            <person name="Weldon S.R."/>
            <person name="Ladinsky M.S."/>
            <person name="Bjorkman P.J."/>
            <person name="McCutcheon J.P."/>
        </authorList>
    </citation>
    <scope>NUCLEOTIDE SEQUENCE [LARGE SCALE GENOMIC DNA]</scope>
    <source>
        <strain evidence="1">SOD</strain>
    </source>
</reference>
<proteinExistence type="predicted"/>
<comment type="caution">
    <text evidence="1">The sequence shown here is derived from an EMBL/GenBank/DDBJ whole genome shotgun (WGS) entry which is preliminary data.</text>
</comment>
<dbReference type="EMBL" id="JAFJYC010000002">
    <property type="protein sequence ID" value="MBT9433380.1"/>
    <property type="molecule type" value="Genomic_DNA"/>
</dbReference>
<organism evidence="1 2">
    <name type="scientific">Candidatus Sodalis endolongispinus</name>
    <dbReference type="NCBI Taxonomy" id="2812662"/>
    <lineage>
        <taxon>Bacteria</taxon>
        <taxon>Pseudomonadati</taxon>
        <taxon>Pseudomonadota</taxon>
        <taxon>Gammaproteobacteria</taxon>
        <taxon>Enterobacterales</taxon>
        <taxon>Bruguierivoracaceae</taxon>
        <taxon>Sodalis</taxon>
    </lineage>
</organism>
<dbReference type="RefSeq" id="WP_215671147.1">
    <property type="nucleotide sequence ID" value="NZ_JAFJYC010000002.1"/>
</dbReference>
<sequence>MTAIPGVNRRLRAITAILVIVFPPGVASAERATFVPGPGGPVGVSLSVPAAPTDGGI</sequence>
<protein>
    <submittedName>
        <fullName evidence="1">Uncharacterized protein</fullName>
    </submittedName>
</protein>
<evidence type="ECO:0000313" key="1">
    <source>
        <dbReference type="EMBL" id="MBT9433380.1"/>
    </source>
</evidence>
<name>A0ABS5YG85_9GAMM</name>
<accession>A0ABS5YG85</accession>
<evidence type="ECO:0000313" key="2">
    <source>
        <dbReference type="Proteomes" id="UP000811282"/>
    </source>
</evidence>
<keyword evidence="2" id="KW-1185">Reference proteome</keyword>
<gene>
    <name evidence="1" type="ORF">JZM24_17035</name>
</gene>